<evidence type="ECO:0000313" key="2">
    <source>
        <dbReference type="Proteomes" id="UP000184292"/>
    </source>
</evidence>
<dbReference type="AlphaFoldDB" id="A0A1M6CEP3"/>
<dbReference type="PROSITE" id="PS51257">
    <property type="entry name" value="PROKAR_LIPOPROTEIN"/>
    <property type="match status" value="1"/>
</dbReference>
<dbReference type="STRING" id="1447782.SAMN05444417_1151"/>
<sequence>MHRTAPLAPLLLLLACGDGQPLEAYNLVDESEVEPGDVDPRDPNTTVSNRFLFDLDRNLTMNAVDYDAANDELVINNLPFDGPAGRYDRIGGLPTDGTTDIAGLYASRETPTTGQVQSYAVFLRSDELEATAANGAEWIGFGYGGANLNRERFGLPDGGEYVYVGVYSGMRSFDDRGGLELVTGETRLLLDILDLDPSGTIQGSILANIEGRSTSPVSGTGPAYALPDVVMSRIDFTTETGAFEGGAVSTFNAEGDEIGSGEYEGLIAGTNGDEIGAFLSMEGVAREQRISYEVVEYTYTETVTTDVAGLPLIQTITRTGSASALDQVGTEALQARADRRETIGQLTVDTSGFPEGYEITSSGFETATFSTDYDARELGVTITGQVRP</sequence>
<protein>
    <submittedName>
        <fullName evidence="1">Uncharacterized protein</fullName>
    </submittedName>
</protein>
<gene>
    <name evidence="1" type="ORF">SAMN05444417_1151</name>
</gene>
<keyword evidence="2" id="KW-1185">Reference proteome</keyword>
<evidence type="ECO:0000313" key="1">
    <source>
        <dbReference type="EMBL" id="SHI59393.1"/>
    </source>
</evidence>
<reference evidence="1 2" key="1">
    <citation type="submission" date="2016-11" db="EMBL/GenBank/DDBJ databases">
        <authorList>
            <person name="Jaros S."/>
            <person name="Januszkiewicz K."/>
            <person name="Wedrychowicz H."/>
        </authorList>
    </citation>
    <scope>NUCLEOTIDE SEQUENCE [LARGE SCALE GENOMIC DNA]</scope>
    <source>
        <strain evidence="1 2">DSM 100565</strain>
    </source>
</reference>
<accession>A0A1M6CEP3</accession>
<organism evidence="1 2">
    <name type="scientific">Wenxinia saemankumensis</name>
    <dbReference type="NCBI Taxonomy" id="1447782"/>
    <lineage>
        <taxon>Bacteria</taxon>
        <taxon>Pseudomonadati</taxon>
        <taxon>Pseudomonadota</taxon>
        <taxon>Alphaproteobacteria</taxon>
        <taxon>Rhodobacterales</taxon>
        <taxon>Roseobacteraceae</taxon>
        <taxon>Wenxinia</taxon>
    </lineage>
</organism>
<proteinExistence type="predicted"/>
<name>A0A1M6CEP3_9RHOB</name>
<dbReference type="Proteomes" id="UP000184292">
    <property type="component" value="Unassembled WGS sequence"/>
</dbReference>
<dbReference type="EMBL" id="FQYO01000002">
    <property type="protein sequence ID" value="SHI59393.1"/>
    <property type="molecule type" value="Genomic_DNA"/>
</dbReference>